<dbReference type="InterPro" id="IPR050388">
    <property type="entry name" value="ABC_Ni/Peptide_Import"/>
</dbReference>
<dbReference type="PANTHER" id="PTHR43297:SF14">
    <property type="entry name" value="ATPASE AAA-TYPE CORE DOMAIN-CONTAINING PROTEIN"/>
    <property type="match status" value="1"/>
</dbReference>
<dbReference type="EMBL" id="NRHA01000025">
    <property type="protein sequence ID" value="PCC52221.1"/>
    <property type="molecule type" value="Genomic_DNA"/>
</dbReference>
<dbReference type="PROSITE" id="PS50893">
    <property type="entry name" value="ABC_TRANSPORTER_2"/>
    <property type="match status" value="1"/>
</dbReference>
<dbReference type="EMBL" id="FXZB01000008">
    <property type="protein sequence ID" value="SMX75409.1"/>
    <property type="molecule type" value="Genomic_DNA"/>
</dbReference>
<evidence type="ECO:0000256" key="8">
    <source>
        <dbReference type="ARBA" id="ARBA00022967"/>
    </source>
</evidence>
<dbReference type="PATRIC" id="fig|1703.10.peg.1388"/>
<keyword evidence="8" id="KW-1278">Translocase</keyword>
<comment type="similarity">
    <text evidence="2">Belongs to the ABC transporter superfamily.</text>
</comment>
<dbReference type="SUPFAM" id="SSF52540">
    <property type="entry name" value="P-loop containing nucleoside triphosphate hydrolases"/>
    <property type="match status" value="1"/>
</dbReference>
<dbReference type="GO" id="GO:0005524">
    <property type="term" value="F:ATP binding"/>
    <property type="evidence" value="ECO:0007669"/>
    <property type="project" value="UniProtKB-KW"/>
</dbReference>
<keyword evidence="7 12" id="KW-0067">ATP-binding</keyword>
<dbReference type="KEGG" id="blin:BLSMQ_1354"/>
<dbReference type="InterPro" id="IPR003439">
    <property type="entry name" value="ABC_transporter-like_ATP-bd"/>
</dbReference>
<comment type="subcellular location">
    <subcellularLocation>
        <location evidence="1">Cell membrane</location>
        <topology evidence="1">Peripheral membrane protein</topology>
    </subcellularLocation>
</comment>
<evidence type="ECO:0000259" key="10">
    <source>
        <dbReference type="PROSITE" id="PS50893"/>
    </source>
</evidence>
<accession>A0A2H1IJM9</accession>
<keyword evidence="6" id="KW-0547">Nucleotide-binding</keyword>
<protein>
    <submittedName>
        <fullName evidence="12">ABC transporter ATP-binding protein</fullName>
    </submittedName>
    <submittedName>
        <fullName evidence="11">Oligopeptide transport system permease protein OppB</fullName>
    </submittedName>
    <submittedName>
        <fullName evidence="13">Peptide/nickel transport system ATP-binding protein</fullName>
    </submittedName>
</protein>
<dbReference type="EMBL" id="CP017150">
    <property type="protein sequence ID" value="AOP53064.1"/>
    <property type="molecule type" value="Genomic_DNA"/>
</dbReference>
<evidence type="ECO:0000256" key="5">
    <source>
        <dbReference type="ARBA" id="ARBA00022519"/>
    </source>
</evidence>
<keyword evidence="4" id="KW-1003">Cell membrane</keyword>
<reference evidence="12 15" key="3">
    <citation type="journal article" date="2017" name="Elife">
        <title>Extensive horizontal gene transfer in cheese-associated bacteria.</title>
        <authorList>
            <person name="Bonham K.S."/>
            <person name="Wolfe B.E."/>
            <person name="Dutton R.J."/>
        </authorList>
    </citation>
    <scope>NUCLEOTIDE SEQUENCE [LARGE SCALE GENOMIC DNA]</scope>
    <source>
        <strain evidence="12 15">738_8</strain>
    </source>
</reference>
<reference evidence="16" key="5">
    <citation type="submission" date="2017-03" db="EMBL/GenBank/DDBJ databases">
        <authorList>
            <person name="Monnet C."/>
        </authorList>
    </citation>
    <scope>NUCLEOTIDE SEQUENCE [LARGE SCALE GENOMIC DNA]</scope>
    <source>
        <strain evidence="16">ATCC 9175</strain>
    </source>
</reference>
<dbReference type="OrthoDB" id="8481147at2"/>
<reference evidence="13" key="4">
    <citation type="submission" date="2017-03" db="EMBL/GenBank/DDBJ databases">
        <authorList>
            <person name="Afonso C.L."/>
            <person name="Miller P.J."/>
            <person name="Scott M.A."/>
            <person name="Spackman E."/>
            <person name="Goraichik I."/>
            <person name="Dimitrov K.M."/>
            <person name="Suarez D.L."/>
            <person name="Swayne D.E."/>
        </authorList>
    </citation>
    <scope>NUCLEOTIDE SEQUENCE [LARGE SCALE GENOMIC DNA]</scope>
    <source>
        <strain evidence="13">ATCC 9175</strain>
    </source>
</reference>
<dbReference type="Pfam" id="PF00005">
    <property type="entry name" value="ABC_tran"/>
    <property type="match status" value="1"/>
</dbReference>
<dbReference type="InterPro" id="IPR017871">
    <property type="entry name" value="ABC_transporter-like_CS"/>
</dbReference>
<accession>A0A1D7W2A5</accession>
<dbReference type="CDD" id="cd03257">
    <property type="entry name" value="ABC_NikE_OppD_transporters"/>
    <property type="match status" value="1"/>
</dbReference>
<evidence type="ECO:0000256" key="9">
    <source>
        <dbReference type="ARBA" id="ARBA00023136"/>
    </source>
</evidence>
<evidence type="ECO:0000256" key="6">
    <source>
        <dbReference type="ARBA" id="ARBA00022741"/>
    </source>
</evidence>
<dbReference type="PANTHER" id="PTHR43297">
    <property type="entry name" value="OLIGOPEPTIDE TRANSPORT ATP-BINDING PROTEIN APPD"/>
    <property type="match status" value="1"/>
</dbReference>
<keyword evidence="5" id="KW-0997">Cell inner membrane</keyword>
<evidence type="ECO:0000256" key="4">
    <source>
        <dbReference type="ARBA" id="ARBA00022475"/>
    </source>
</evidence>
<dbReference type="Proteomes" id="UP000234525">
    <property type="component" value="Unassembled WGS sequence"/>
</dbReference>
<evidence type="ECO:0000313" key="11">
    <source>
        <dbReference type="EMBL" id="AOP53064.1"/>
    </source>
</evidence>
<dbReference type="Gene3D" id="3.40.50.300">
    <property type="entry name" value="P-loop containing nucleotide triphosphate hydrolases"/>
    <property type="match status" value="1"/>
</dbReference>
<dbReference type="SMART" id="SM00382">
    <property type="entry name" value="AAA"/>
    <property type="match status" value="1"/>
</dbReference>
<accession>A0A2A3ZLA1</accession>
<evidence type="ECO:0000256" key="1">
    <source>
        <dbReference type="ARBA" id="ARBA00004202"/>
    </source>
</evidence>
<dbReference type="AlphaFoldDB" id="A0A1D7W2A5"/>
<dbReference type="eggNOG" id="COG0444">
    <property type="taxonomic scope" value="Bacteria"/>
</dbReference>
<dbReference type="Proteomes" id="UP000217881">
    <property type="component" value="Unassembled WGS sequence"/>
</dbReference>
<dbReference type="InterPro" id="IPR027417">
    <property type="entry name" value="P-loop_NTPase"/>
</dbReference>
<keyword evidence="9" id="KW-0472">Membrane</keyword>
<evidence type="ECO:0000313" key="16">
    <source>
        <dbReference type="Proteomes" id="UP000234525"/>
    </source>
</evidence>
<evidence type="ECO:0000313" key="12">
    <source>
        <dbReference type="EMBL" id="PCC52221.1"/>
    </source>
</evidence>
<evidence type="ECO:0000313" key="15">
    <source>
        <dbReference type="Proteomes" id="UP000217881"/>
    </source>
</evidence>
<proteinExistence type="inferred from homology"/>
<evidence type="ECO:0000256" key="7">
    <source>
        <dbReference type="ARBA" id="ARBA00022840"/>
    </source>
</evidence>
<dbReference type="PROSITE" id="PS00211">
    <property type="entry name" value="ABC_TRANSPORTER_1"/>
    <property type="match status" value="1"/>
</dbReference>
<dbReference type="Proteomes" id="UP000094793">
    <property type="component" value="Chromosome"/>
</dbReference>
<dbReference type="InterPro" id="IPR003593">
    <property type="entry name" value="AAA+_ATPase"/>
</dbReference>
<keyword evidence="3" id="KW-0813">Transport</keyword>
<keyword evidence="16" id="KW-1185">Reference proteome</keyword>
<dbReference type="GO" id="GO:0016887">
    <property type="term" value="F:ATP hydrolysis activity"/>
    <property type="evidence" value="ECO:0007669"/>
    <property type="project" value="InterPro"/>
</dbReference>
<feature type="domain" description="ABC transporter" evidence="10">
    <location>
        <begin position="6"/>
        <end position="253"/>
    </location>
</feature>
<gene>
    <name evidence="13" type="ORF">BAUR9175_01403</name>
    <name evidence="11" type="ORF">BLSMQ_1354</name>
    <name evidence="12" type="ORF">CIK59_17635</name>
</gene>
<evidence type="ECO:0000313" key="13">
    <source>
        <dbReference type="EMBL" id="SMX75409.1"/>
    </source>
</evidence>
<sequence>MSVISIRDLNLTVTTGSAEKHILRDVSFDLEAGKITGVAGASGSGKTQTGLAIMGLSPDRSTLSGSIDFAGTELVGLPSKKHNRLRGRQLAMVFQDPSSAFHPMLSIGDQITDHLRHHRKVSKKEALRQAIRILGQTKVPHPEEAVSKYPHQFSGGQLQRIAFASAIICEPKVLIADEPTTALDVTVQAGILRLLRELCDDLNLAVLLVTHDFGVLSSVADTIVVMESGLVVETGDREPLITAPQHEYTRSLIESLPGAEVSPR</sequence>
<evidence type="ECO:0000313" key="14">
    <source>
        <dbReference type="Proteomes" id="UP000094793"/>
    </source>
</evidence>
<reference evidence="14" key="2">
    <citation type="submission" date="2016-09" db="EMBL/GenBank/DDBJ databases">
        <title>Complete Genome Sequence of Brevibacterium linens SMQ-1335.</title>
        <authorList>
            <person name="de Melo A.G."/>
            <person name="Labrie S.J."/>
            <person name="Dumaresq J."/>
            <person name="Roberts R.J."/>
            <person name="Tremblay D.M."/>
            <person name="Moineau S."/>
        </authorList>
    </citation>
    <scope>NUCLEOTIDE SEQUENCE [LARGE SCALE GENOMIC DNA]</scope>
    <source>
        <strain evidence="14">SMQ-1335</strain>
    </source>
</reference>
<organism evidence="11 14">
    <name type="scientific">Brevibacterium aurantiacum</name>
    <dbReference type="NCBI Taxonomy" id="273384"/>
    <lineage>
        <taxon>Bacteria</taxon>
        <taxon>Bacillati</taxon>
        <taxon>Actinomycetota</taxon>
        <taxon>Actinomycetes</taxon>
        <taxon>Micrococcales</taxon>
        <taxon>Brevibacteriaceae</taxon>
        <taxon>Brevibacterium</taxon>
    </lineage>
</organism>
<reference evidence="11" key="1">
    <citation type="submission" date="2016-09" db="EMBL/GenBank/DDBJ databases">
        <title>Complete Genome Sequence of Brevibacterium aurantiacum SMQ-1335.</title>
        <authorList>
            <person name="de Melo A.G."/>
            <person name="Labrie S.J."/>
            <person name="Dumaresq J."/>
            <person name="Roberts R.J."/>
            <person name="Tremblay D.M."/>
            <person name="Moineau S."/>
        </authorList>
    </citation>
    <scope>NUCLEOTIDE SEQUENCE</scope>
    <source>
        <strain evidence="11">SMQ-1335</strain>
    </source>
</reference>
<evidence type="ECO:0000256" key="2">
    <source>
        <dbReference type="ARBA" id="ARBA00005417"/>
    </source>
</evidence>
<name>A0A1D7W2A5_BREAU</name>
<dbReference type="GO" id="GO:0005886">
    <property type="term" value="C:plasma membrane"/>
    <property type="evidence" value="ECO:0007669"/>
    <property type="project" value="UniProtKB-SubCell"/>
</dbReference>
<evidence type="ECO:0000256" key="3">
    <source>
        <dbReference type="ARBA" id="ARBA00022448"/>
    </source>
</evidence>